<dbReference type="InterPro" id="IPR036390">
    <property type="entry name" value="WH_DNA-bd_sf"/>
</dbReference>
<keyword evidence="6" id="KW-1185">Reference proteome</keyword>
<name>A0ABY2LUK9_9LEPT</name>
<reference evidence="6" key="1">
    <citation type="journal article" date="2019" name="PLoS Negl. Trop. Dis.">
        <title>Revisiting the worldwide diversity of Leptospira species in the environment.</title>
        <authorList>
            <person name="Vincent A.T."/>
            <person name="Schiettekatte O."/>
            <person name="Bourhy P."/>
            <person name="Veyrier F.J."/>
            <person name="Picardeau M."/>
        </authorList>
    </citation>
    <scope>NUCLEOTIDE SEQUENCE [LARGE SCALE GENOMIC DNA]</scope>
    <source>
        <strain evidence="6">201800278</strain>
    </source>
</reference>
<feature type="domain" description="HTH marR-type" evidence="4">
    <location>
        <begin position="5"/>
        <end position="137"/>
    </location>
</feature>
<evidence type="ECO:0000256" key="2">
    <source>
        <dbReference type="ARBA" id="ARBA00023125"/>
    </source>
</evidence>
<dbReference type="EMBL" id="RQFO01000014">
    <property type="protein sequence ID" value="TGL02578.1"/>
    <property type="molecule type" value="Genomic_DNA"/>
</dbReference>
<sequence>MFLLEDQIGFNLNRVALLFRRELIRCLREFHLTPEQWQVLAMLWQKEELTQKQIIELTLQDAPSASKMMRRMEHAGLIQVKVSKLDKRSTIINLTADGRSLQRILPKRILTHFDPILNAMSEKNRKMFLLLLKQFRKILGDEVKK</sequence>
<keyword evidence="3" id="KW-0804">Transcription</keyword>
<comment type="caution">
    <text evidence="5">The sequence shown here is derived from an EMBL/GenBank/DDBJ whole genome shotgun (WGS) entry which is preliminary data.</text>
</comment>
<evidence type="ECO:0000256" key="1">
    <source>
        <dbReference type="ARBA" id="ARBA00023015"/>
    </source>
</evidence>
<evidence type="ECO:0000259" key="4">
    <source>
        <dbReference type="PROSITE" id="PS50995"/>
    </source>
</evidence>
<dbReference type="Pfam" id="PF01047">
    <property type="entry name" value="MarR"/>
    <property type="match status" value="1"/>
</dbReference>
<dbReference type="InterPro" id="IPR023187">
    <property type="entry name" value="Tscrpt_reg_MarR-type_CS"/>
</dbReference>
<dbReference type="RefSeq" id="WP_135574578.1">
    <property type="nucleotide sequence ID" value="NZ_RQFN01000026.1"/>
</dbReference>
<dbReference type="Gene3D" id="1.10.10.10">
    <property type="entry name" value="Winged helix-like DNA-binding domain superfamily/Winged helix DNA-binding domain"/>
    <property type="match status" value="1"/>
</dbReference>
<dbReference type="Proteomes" id="UP000297465">
    <property type="component" value="Unassembled WGS sequence"/>
</dbReference>
<proteinExistence type="predicted"/>
<keyword evidence="2" id="KW-0238">DNA-binding</keyword>
<evidence type="ECO:0000313" key="5">
    <source>
        <dbReference type="EMBL" id="TGL02578.1"/>
    </source>
</evidence>
<evidence type="ECO:0000256" key="3">
    <source>
        <dbReference type="ARBA" id="ARBA00023163"/>
    </source>
</evidence>
<dbReference type="PROSITE" id="PS01117">
    <property type="entry name" value="HTH_MARR_1"/>
    <property type="match status" value="1"/>
</dbReference>
<dbReference type="SUPFAM" id="SSF46785">
    <property type="entry name" value="Winged helix' DNA-binding domain"/>
    <property type="match status" value="1"/>
</dbReference>
<protein>
    <submittedName>
        <fullName evidence="5">MarR family transcriptional regulator</fullName>
    </submittedName>
</protein>
<accession>A0ABY2LUK9</accession>
<dbReference type="PANTHER" id="PTHR42756">
    <property type="entry name" value="TRANSCRIPTIONAL REGULATOR, MARR"/>
    <property type="match status" value="1"/>
</dbReference>
<keyword evidence="1" id="KW-0805">Transcription regulation</keyword>
<dbReference type="PROSITE" id="PS50995">
    <property type="entry name" value="HTH_MARR_2"/>
    <property type="match status" value="1"/>
</dbReference>
<dbReference type="InterPro" id="IPR000835">
    <property type="entry name" value="HTH_MarR-typ"/>
</dbReference>
<organism evidence="5 6">
    <name type="scientific">Leptospira montravelensis</name>
    <dbReference type="NCBI Taxonomy" id="2484961"/>
    <lineage>
        <taxon>Bacteria</taxon>
        <taxon>Pseudomonadati</taxon>
        <taxon>Spirochaetota</taxon>
        <taxon>Spirochaetia</taxon>
        <taxon>Leptospirales</taxon>
        <taxon>Leptospiraceae</taxon>
        <taxon>Leptospira</taxon>
    </lineage>
</organism>
<dbReference type="InterPro" id="IPR036388">
    <property type="entry name" value="WH-like_DNA-bd_sf"/>
</dbReference>
<dbReference type="SMART" id="SM00347">
    <property type="entry name" value="HTH_MARR"/>
    <property type="match status" value="1"/>
</dbReference>
<dbReference type="PANTHER" id="PTHR42756:SF1">
    <property type="entry name" value="TRANSCRIPTIONAL REPRESSOR OF EMRAB OPERON"/>
    <property type="match status" value="1"/>
</dbReference>
<gene>
    <name evidence="5" type="ORF">EHQ31_09410</name>
</gene>
<evidence type="ECO:0000313" key="6">
    <source>
        <dbReference type="Proteomes" id="UP000297465"/>
    </source>
</evidence>